<dbReference type="EMBL" id="JASBNA010000005">
    <property type="protein sequence ID" value="KAK7691809.1"/>
    <property type="molecule type" value="Genomic_DNA"/>
</dbReference>
<dbReference type="Proteomes" id="UP001385951">
    <property type="component" value="Unassembled WGS sequence"/>
</dbReference>
<dbReference type="EMBL" id="JASBNA010000105">
    <property type="protein sequence ID" value="KAK7676757.1"/>
    <property type="molecule type" value="Genomic_DNA"/>
</dbReference>
<dbReference type="PRINTS" id="PR00412">
    <property type="entry name" value="EPOXHYDRLASE"/>
</dbReference>
<reference evidence="4 6" key="1">
    <citation type="submission" date="2022-09" db="EMBL/GenBank/DDBJ databases">
        <authorList>
            <person name="Palmer J.M."/>
        </authorList>
    </citation>
    <scope>NUCLEOTIDE SEQUENCE [LARGE SCALE GENOMIC DNA]</scope>
    <source>
        <strain evidence="4 6">DSM 7382</strain>
    </source>
</reference>
<evidence type="ECO:0000313" key="6">
    <source>
        <dbReference type="Proteomes" id="UP001385951"/>
    </source>
</evidence>
<dbReference type="InterPro" id="IPR000073">
    <property type="entry name" value="AB_hydrolase_1"/>
</dbReference>
<sequence>MLPISGYKDTTTKRGFKYHYYYAPAQGSKQTLLFCHGFPSTSQDWHRLVPHFEQQGYGIIVPDTLGYGGTDKPLDPVAYRGTLLAKDLIDIVDAEKLDKIIAIGHDWGSFIISRLASVAPNRIFAYAFLAVSYIAPNPDFHFEAALKATKEAFGYELIGYQAFFADDSTAAILENNWDTVFGILWPQDAAIWKTHLAPLGALKAAIEEGKKRPLPSYLSEEDKKAITKPLLDGGFAAPTCYYKVQVRGLSLEDELTIPKERYLPPTSSPIFFAASLRDYIGLAAMQKGNLTSPKFKDHNVTIHEYDADHWILLSHAEEVGKDLDAWLAKIVPAS</sequence>
<dbReference type="InterPro" id="IPR000639">
    <property type="entry name" value="Epox_hydrolase-like"/>
</dbReference>
<evidence type="ECO:0000259" key="3">
    <source>
        <dbReference type="Pfam" id="PF00561"/>
    </source>
</evidence>
<dbReference type="Pfam" id="PF00561">
    <property type="entry name" value="Abhydrolase_1"/>
    <property type="match status" value="1"/>
</dbReference>
<dbReference type="PANTHER" id="PTHR43329">
    <property type="entry name" value="EPOXIDE HYDROLASE"/>
    <property type="match status" value="1"/>
</dbReference>
<evidence type="ECO:0000256" key="1">
    <source>
        <dbReference type="ARBA" id="ARBA00022801"/>
    </source>
</evidence>
<evidence type="ECO:0000313" key="4">
    <source>
        <dbReference type="EMBL" id="KAK7676757.1"/>
    </source>
</evidence>
<evidence type="ECO:0000313" key="5">
    <source>
        <dbReference type="EMBL" id="KAK7691809.1"/>
    </source>
</evidence>
<dbReference type="GO" id="GO:0016787">
    <property type="term" value="F:hydrolase activity"/>
    <property type="evidence" value="ECO:0007669"/>
    <property type="project" value="UniProtKB-KW"/>
</dbReference>
<protein>
    <recommendedName>
        <fullName evidence="3">AB hydrolase-1 domain-containing protein</fullName>
    </recommendedName>
</protein>
<keyword evidence="6" id="KW-1185">Reference proteome</keyword>
<dbReference type="SUPFAM" id="SSF53474">
    <property type="entry name" value="alpha/beta-Hydrolases"/>
    <property type="match status" value="1"/>
</dbReference>
<dbReference type="InterPro" id="IPR029058">
    <property type="entry name" value="AB_hydrolase_fold"/>
</dbReference>
<keyword evidence="1" id="KW-0378">Hydrolase</keyword>
<name>A0AAW0FCJ7_9APHY</name>
<organism evidence="4 6">
    <name type="scientific">Cerrena zonata</name>
    <dbReference type="NCBI Taxonomy" id="2478898"/>
    <lineage>
        <taxon>Eukaryota</taxon>
        <taxon>Fungi</taxon>
        <taxon>Dikarya</taxon>
        <taxon>Basidiomycota</taxon>
        <taxon>Agaricomycotina</taxon>
        <taxon>Agaricomycetes</taxon>
        <taxon>Polyporales</taxon>
        <taxon>Cerrenaceae</taxon>
        <taxon>Cerrena</taxon>
    </lineage>
</organism>
<gene>
    <name evidence="5" type="ORF">QCA50_005212</name>
    <name evidence="4" type="ORF">QCA50_020280</name>
</gene>
<feature type="domain" description="AB hydrolase-1" evidence="3">
    <location>
        <begin position="31"/>
        <end position="157"/>
    </location>
</feature>
<dbReference type="Gene3D" id="3.40.50.1820">
    <property type="entry name" value="alpha/beta hydrolase"/>
    <property type="match status" value="1"/>
</dbReference>
<evidence type="ECO:0000256" key="2">
    <source>
        <dbReference type="ARBA" id="ARBA00038334"/>
    </source>
</evidence>
<comment type="caution">
    <text evidence="4">The sequence shown here is derived from an EMBL/GenBank/DDBJ whole genome shotgun (WGS) entry which is preliminary data.</text>
</comment>
<proteinExistence type="inferred from homology"/>
<accession>A0AAW0FCJ7</accession>
<dbReference type="AlphaFoldDB" id="A0AAW0FCJ7"/>
<comment type="similarity">
    <text evidence="2">Belongs to the AB hydrolase superfamily. Epoxide hydrolase family.</text>
</comment>